<name>A0A975J0H3_9BACT</name>
<dbReference type="RefSeq" id="WP_211631890.1">
    <property type="nucleotide sequence ID" value="NZ_CP073100.1"/>
</dbReference>
<organism evidence="2 3">
    <name type="scientific">Luteolibacter ambystomatis</name>
    <dbReference type="NCBI Taxonomy" id="2824561"/>
    <lineage>
        <taxon>Bacteria</taxon>
        <taxon>Pseudomonadati</taxon>
        <taxon>Verrucomicrobiota</taxon>
        <taxon>Verrucomicrobiia</taxon>
        <taxon>Verrucomicrobiales</taxon>
        <taxon>Verrucomicrobiaceae</taxon>
        <taxon>Luteolibacter</taxon>
    </lineage>
</organism>
<dbReference type="SMART" id="SM00912">
    <property type="entry name" value="Haemagg_act"/>
    <property type="match status" value="1"/>
</dbReference>
<dbReference type="InterPro" id="IPR008638">
    <property type="entry name" value="FhaB/CdiA-like_TPS"/>
</dbReference>
<dbReference type="Pfam" id="PF05860">
    <property type="entry name" value="TPS"/>
    <property type="match status" value="1"/>
</dbReference>
<keyword evidence="3" id="KW-1185">Reference proteome</keyword>
<dbReference type="Proteomes" id="UP000676169">
    <property type="component" value="Chromosome"/>
</dbReference>
<dbReference type="KEGG" id="lamb:KBB96_02410"/>
<dbReference type="InterPro" id="IPR050909">
    <property type="entry name" value="Bact_Autotransporter_VF"/>
</dbReference>
<dbReference type="NCBIfam" id="TIGR01901">
    <property type="entry name" value="adhes_NPXG"/>
    <property type="match status" value="1"/>
</dbReference>
<dbReference type="InterPro" id="IPR021026">
    <property type="entry name" value="Filamn_hemagglutn_DUF3739"/>
</dbReference>
<dbReference type="InterPro" id="IPR011050">
    <property type="entry name" value="Pectin_lyase_fold/virulence"/>
</dbReference>
<dbReference type="PANTHER" id="PTHR12338">
    <property type="entry name" value="AUTOTRANSPORTER"/>
    <property type="match status" value="1"/>
</dbReference>
<evidence type="ECO:0000313" key="2">
    <source>
        <dbReference type="EMBL" id="QUE51751.1"/>
    </source>
</evidence>
<reference evidence="2" key="1">
    <citation type="submission" date="2021-04" db="EMBL/GenBank/DDBJ databases">
        <title>Luteolibacter sp. 32A isolated from the skin of an Anderson's salamander (Ambystoma andersonii).</title>
        <authorList>
            <person name="Spergser J."/>
            <person name="Busse H.-J."/>
        </authorList>
    </citation>
    <scope>NUCLEOTIDE SEQUENCE</scope>
    <source>
        <strain evidence="2">32A</strain>
    </source>
</reference>
<evidence type="ECO:0000313" key="3">
    <source>
        <dbReference type="Proteomes" id="UP000676169"/>
    </source>
</evidence>
<proteinExistence type="predicted"/>
<dbReference type="SUPFAM" id="SSF51126">
    <property type="entry name" value="Pectin lyase-like"/>
    <property type="match status" value="1"/>
</dbReference>
<dbReference type="InterPro" id="IPR012334">
    <property type="entry name" value="Pectin_lyas_fold"/>
</dbReference>
<dbReference type="Gene3D" id="2.160.20.10">
    <property type="entry name" value="Single-stranded right-handed beta-helix, Pectin lyase-like"/>
    <property type="match status" value="1"/>
</dbReference>
<dbReference type="EMBL" id="CP073100">
    <property type="protein sequence ID" value="QUE51751.1"/>
    <property type="molecule type" value="Genomic_DNA"/>
</dbReference>
<gene>
    <name evidence="2" type="ORF">KBB96_02410</name>
</gene>
<feature type="domain" description="Filamentous haemagglutinin FhaB/tRNA nuclease CdiA-like TPS" evidence="1">
    <location>
        <begin position="130"/>
        <end position="251"/>
    </location>
</feature>
<dbReference type="PANTHER" id="PTHR12338:SF5">
    <property type="entry name" value="ANTIGEN 43-RELATED"/>
    <property type="match status" value="1"/>
</dbReference>
<dbReference type="Pfam" id="PF12545">
    <property type="entry name" value="DUF3739"/>
    <property type="match status" value="1"/>
</dbReference>
<sequence length="3933" mass="393808">MKPRRHFLSRRFVRKHLPLGLVCTLATTIVVQGGDLLRGGAARGNAPTTTTGTTNTPAAITPRATGNANDALAKTTQAIQAVQAMQTAARNLAKNNGSNNLGQNPTKPGQLLPDVPDGLTAGGLEVDPRVGTNSSLWQGANLPVQATTSGGKTQVTVKQTAQQAILNWKTFNVGKNTELKFDQSAGGSSASQWIAFNKVNDPFANPTQILGTIDAPGQVYVINRNGIIFGGSSQVNVGALVATALPVNELLIQRGLLNNPDQQFLFNGLDQGADDDIDANTRIGDVTVQAGAKITTPVSADGNGGRIMLVGANVTNSGTLESTAGQVVLAAGLQVGIAAHNSNDASLRGLDVYVGAVTDSLSALSPYAGVATNDGIISVARGSATVTGKDVRQNGVIDSTTSVSLNGRIDLLANYGAVANTGYDASNGTTGNPFLYKNTGGVTLGEGSITRILPEWASTDKVAGTELALRSQVNIRGLTVHLETDSIILAPNAQATIKAGTWVFNGATTPPSSTFVATGGQVYLDSGATINLAGSQDVAASVADNIITLQLRGSELSVAPVQRDGELRGDTITVDLGLSGTYEGRDWIGTPLADLTGYAGLVERTVGQLTTAGGTLDISAGGSVVLQNGSVLDVSGGSTNYGGATLQTTRLIDSSGNIVDIGKASPDQVYRGIYTGGSTVVHAKWGVTETFKSPLAPTGAYYKEGYVQGAVGGSITLSAPSMALDGSLKGSTIAGTNQIRNSTTTSALPQGAKLTLNFQSQTYLNNTVVTTYQTSPDITFQSGVVQDAVAAFTTDANGNPAALAADRISNVYFSPELASDFGSLTLNNPNGTIHVPESVTLHTAVKGSLNFGAANIDIAGSIIAPGGSLTFTTYNIAPDVAVTLPAGTPDPAPNSGRGIFTLGAGSTLSTAGLVTDDRLANSNPIAASGGSVKITGYEVNLATGSVIDVSGGYVMTAKGTGKYGNAGSISITAGQDPGLKSVLGGSLSLGSTLKGFSGAQGGSLSITAPFVQIGGSALTAGSLVLQPEFFSQGGFTKFSLSGLGSVANQGANAVPEVWVADGTVVAPRAQSFQVVPGNPGALSLAVGENPDGLRPAVSLSLSAPGVDAREGGRLLAGDVVIGEGAVIRTEAGGNVSVTGNTVTVLGSIFAAGGTITVGGASNSTGLFGDDSQALVTTYIGSHAVLSAAGTTVYIPDPYGRRTGTVLDGGTIKISGNIAAASGSVIDVSGTSAILDLDASTVSTGTKTTTGTPGGLTTVATRVDSNGGTIILAGGQMLASDATLHADAGGSTALGGTLSISSGRYYPAGVLPATGDVNLTVTQSGQFITSPTGIGHAVASANGMGGFAVDAFTAGGLDSLTLGGTVKFQGAVTINARSELTVANSGVLYTTGATVLNAAHVTLGQPFQTPVAPDAKTNVFGTGYAPTWGTGTLTVSAELIDVGNLSLQGTGSAVLAADNGDIRGNGTLNLAGNLTLRAGQIYPTTASDFTIVAYDHLEGAVVKQGSVTIQASGSRQLPLSGGGNLAIYASNIQQSGVLRAPFGTITLGWDGTGTAPKDYLAGGTLALPVTKSLTLGAGSITSVSAVDPLTGKGITIPYGYSPDGSKWIDPHGTDITAGGLPQKNVVLASNNLTMEQGATVDLRGGGELYAYRWTSGLGGPVDILASLTSFAVIPSYQADYAPYAEFNNSSASTNLIAGVDGYTNGTLKAGDRIYLSGSASLPAGYYTLLPARYALLPGAVLVTPVKDGGSTTITNADKSNIVSGYRYNDLNSERTVPTIQSRFEVATSLVVRARAQYEDFKASDFLKASALSLNLPVPTLTSDSGHLVFQATDTLGLSGSVLSASIVSGAHGSLIDISTRLGTTITADGSGSGAVNLSATVLNSFGAESLLIGGRRDGTVITTTSSSLTVDNAGAALVANDLILSATGALTLAAGAEIRSTTTSNVTPENFSLTGDGALVRVSSGKGAAITRTGATTSQAPVLTVAAGAKLAGGSIILDSTARTLLDGSADLSASTYVLGSGRISLQLDGSVVLPADSGLTLSNAALADFQGASSLKLLSYSTLDLYGAGQLGGNNLAQLELSAGSIRGIGQGSGTAVIRAGSLVLENTANAANTAATATSGVVEFRADTITLGANQLAVNGYTNVTLAATRGVTGTGTGGLSTPGNLTISAPRVTGAAGAVRTITAGGSLSLVAGTSTVNPVASGLGTSLILTGASVEVNTAVQLRSGLLSVRATAGNVTIGGTLDVSGTRQVFGDTAKFTGGGDVVLASDNGNVTVSTGGRIDVSAPTGGGDAGSLSVSTPHGAFASNGTLAAKGGNGGANGSFVLDTATLPSLASLSASLTQASFTGSQAIRVRGGDVIVDGTTKASDFLLSVDQGSINVTGTIDASGVTGGSIRLAAHGDVTLTSGSRLTVAGQKFSDAGKGGDITLEAGTSLNGVAGTGWVDIQTGSTLDLSVAAKVAGDASTAGSSAYNGQFSGKLHIRAPRTSAGTDLNVRAINGTITEASSILVEGYKVYDLADFGGIVNGVTGTISADGKTFLGATGTTTAGYTAIFNRLTANNAGLVNNLVLAAGAELINSLTPSNVTSSLAAANSTLVVATTGGSVLFPSGTGASLIRVSSAATVTSATGEVTTLAANATTTLAAGSTITLANGGTITYASGSGALAVNLVTGSSYTTGASNSVATVTSRGTVVTLNTAGSSRLSLAAGTKITFPTGTKAGATTVVSTTNKITASVAGTITSASGVVTTLAANTATAIDPGSTVTLSGAGTITFASGGTGGPITVALASGSFTTTGATTITPPSRDIQLGTPNSTTADDWNLASTDFRFGAKSAPGVLTIRSTGNLVFNTALSDGFTPTLASTDTSWLWTARLSTQNTLLPVNEQSWSYRLASGADLTAADFGQVKALTALDATSGNLILGRTSTNAAATGSNTATTSSVIANRFQTIRTGSGDIEIHAGRSVQLMNQFATIYTAGTRVLDATLGGIFDLPNVSQTTSGGLGSAQQSYAVQYSMAGGDVVVKAQQDIERLTRNAANQLVADSQFQMPDNWLYRRGYVDPTTGTYGTGRFGDTTTTTWWIDFSNFFQGVGALGGGDVTLEAGRDIHNVDAVVATNARMPKGTTDASRLVELGGGDLVVRAGRDIDAGVYYVERGHGRLSAGGDIHTNATRSVLNQSLSSAASVYTQLPTTLFLGKGGFDIDARGNVLLGPVANPFLLPGGLNNSYWNKSYFSTYASDSYVHVSSLGGSVTLRESGTTVSGDTQGSASSLLLAWYANKLLLSTTSASYTKPWLRLNETSVQPFGTLSSLLPGTVLATSYSGDINLVGNLILSPSATGTLELLAGGSINGLQPNGLVAPGGVTKTPWGVATVNVSDADPNSIPGISSPFAYQSVVGIGSSGSASTTDTSIGYLDFLDRLFAESGATTGTNVVLQTKQALHGAGPLHKDDASPLRLYASAGDISGFTLYSPKAARITAGRDIADVAFYIQNVNSTDISVVTSGRDILPYSSSSALRVSALATANTVNDGSGPLAGDIQISGPGTLEVIAGRNLDLGLGTANADGTGTGITSIGNTRNPWLPFEGADLVVAAGLGSASALDGSNANFGAFITKYIDGPSGTDYLKAIGLTPAQFDSLSTEDQYLAALRVFYVILRNTGRDHNNPESPGYGSYDTGKEAIATLFPGTTWDGDILTRGRDIRTTNGGDIGIFIPGGGLSMANTAIGNPLSPPGIVTESGGNISIFANNDISIGIGRIFTLRGGDEILWSSKGNIAAGSSSKTVKSAPPTRVLIDPQSGAVKTDLAGLATGGGIGVLATVKGVLPGNVDLIAPEGFIDAGDAGIRVTGNLNISAPQVLNAGNISVGGTSGGTPAVTVPSANLGGIAASNTAAATSAVSPTANATQTGNAAADQDLPSIIVVEVIGYGGDEEEDEDKSQAAR</sequence>
<protein>
    <submittedName>
        <fullName evidence="2">Filamentous hemagglutinin family protein</fullName>
    </submittedName>
</protein>
<evidence type="ECO:0000259" key="1">
    <source>
        <dbReference type="SMART" id="SM00912"/>
    </source>
</evidence>
<accession>A0A975J0H3</accession>